<dbReference type="STRING" id="29422.Lbru_0079"/>
<organism evidence="1 2">
    <name type="scientific">Legionella brunensis</name>
    <dbReference type="NCBI Taxonomy" id="29422"/>
    <lineage>
        <taxon>Bacteria</taxon>
        <taxon>Pseudomonadati</taxon>
        <taxon>Pseudomonadota</taxon>
        <taxon>Gammaproteobacteria</taxon>
        <taxon>Legionellales</taxon>
        <taxon>Legionellaceae</taxon>
        <taxon>Legionella</taxon>
    </lineage>
</organism>
<evidence type="ECO:0000313" key="1">
    <source>
        <dbReference type="EMBL" id="KTC86850.1"/>
    </source>
</evidence>
<dbReference type="PATRIC" id="fig|29422.6.peg.80"/>
<reference evidence="1 2" key="1">
    <citation type="submission" date="2015-11" db="EMBL/GenBank/DDBJ databases">
        <title>Genomic analysis of 38 Legionella species identifies large and diverse effector repertoires.</title>
        <authorList>
            <person name="Burstein D."/>
            <person name="Amaro F."/>
            <person name="Zusman T."/>
            <person name="Lifshitz Z."/>
            <person name="Cohen O."/>
            <person name="Gilbert J.A."/>
            <person name="Pupko T."/>
            <person name="Shuman H.A."/>
            <person name="Segal G."/>
        </authorList>
    </citation>
    <scope>NUCLEOTIDE SEQUENCE [LARGE SCALE GENOMIC DNA]</scope>
    <source>
        <strain evidence="1 2">ATCC 43878</strain>
    </source>
</reference>
<proteinExistence type="predicted"/>
<comment type="caution">
    <text evidence="1">The sequence shown here is derived from an EMBL/GenBank/DDBJ whole genome shotgun (WGS) entry which is preliminary data.</text>
</comment>
<gene>
    <name evidence="1" type="ORF">Lbru_0079</name>
</gene>
<keyword evidence="2" id="KW-1185">Reference proteome</keyword>
<dbReference type="Proteomes" id="UP000054742">
    <property type="component" value="Unassembled WGS sequence"/>
</dbReference>
<protein>
    <submittedName>
        <fullName evidence="1">Uncharacterized protein</fullName>
    </submittedName>
</protein>
<name>A0A0W0SU04_9GAMM</name>
<dbReference type="EMBL" id="LNXV01000003">
    <property type="protein sequence ID" value="KTC86850.1"/>
    <property type="molecule type" value="Genomic_DNA"/>
</dbReference>
<dbReference type="AlphaFoldDB" id="A0A0W0SU04"/>
<accession>A0A0W0SU04</accession>
<dbReference type="RefSeq" id="WP_058440203.1">
    <property type="nucleotide sequence ID" value="NZ_CAAAHU010000001.1"/>
</dbReference>
<evidence type="ECO:0000313" key="2">
    <source>
        <dbReference type="Proteomes" id="UP000054742"/>
    </source>
</evidence>
<dbReference type="OrthoDB" id="5650429at2"/>
<sequence>MKVKELTEAINELDDAIETNDSLCVQDLRNLVKELDPESVVVMHTLQGVARILNEFWATVYQSMEDTFLTTPWINFQNNLKKLGFENVDHPQQYQLLAAEFATSNNGVELVKLMPLLTRIARLLGYAEQKSLNEYPFGKLSKEIVDRKSIAHEQKKYRTLVTMLGTLFIVLHSHCTAEQLKLLPRLCDVRFMTTDEERRSEKAILGCLIEWVLLSRSFFDGHEEYIDARELKLTQEIKDLEPLLPNKRNLFVQNLLATPWEKILVKQMENDTQEVMAQRLLDDFSALADHSHEAAAILSSAIKRQIATLPKEQVTYIHTVLYNFSLNAYSNDRDKKLYPSGFFTFSKDTKCSAATKKAKSLMGQESSLGLFEFFALKQGRLGRLVETFEEENSVLMN</sequence>